<dbReference type="PROSITE" id="PS00622">
    <property type="entry name" value="HTH_LUXR_1"/>
    <property type="match status" value="1"/>
</dbReference>
<dbReference type="InterPro" id="IPR036693">
    <property type="entry name" value="TF_LuxR_autoind-bd_dom_sf"/>
</dbReference>
<dbReference type="Gene3D" id="1.10.10.10">
    <property type="entry name" value="Winged helix-like DNA-binding domain superfamily/Winged helix DNA-binding domain"/>
    <property type="match status" value="1"/>
</dbReference>
<proteinExistence type="predicted"/>
<comment type="caution">
    <text evidence="5">The sequence shown here is derived from an EMBL/GenBank/DDBJ whole genome shotgun (WGS) entry which is preliminary data.</text>
</comment>
<evidence type="ECO:0000256" key="1">
    <source>
        <dbReference type="ARBA" id="ARBA00023015"/>
    </source>
</evidence>
<dbReference type="InterPro" id="IPR016032">
    <property type="entry name" value="Sig_transdc_resp-reg_C-effctor"/>
</dbReference>
<feature type="domain" description="HTH luxR-type" evidence="4">
    <location>
        <begin position="180"/>
        <end position="245"/>
    </location>
</feature>
<keyword evidence="3" id="KW-0804">Transcription</keyword>
<dbReference type="GO" id="GO:0006355">
    <property type="term" value="P:regulation of DNA-templated transcription"/>
    <property type="evidence" value="ECO:0007669"/>
    <property type="project" value="InterPro"/>
</dbReference>
<dbReference type="CDD" id="cd06170">
    <property type="entry name" value="LuxR_C_like"/>
    <property type="match status" value="1"/>
</dbReference>
<dbReference type="InterPro" id="IPR000792">
    <property type="entry name" value="Tscrpt_reg_LuxR_C"/>
</dbReference>
<reference evidence="5 6" key="1">
    <citation type="submission" date="2019-09" db="EMBL/GenBank/DDBJ databases">
        <title>H2 Metabolism Revealed by Metagenomic Analysis in Subglacial Sediment of East Antarctica.</title>
        <authorList>
            <person name="Yang Z."/>
            <person name="Zhang Y."/>
            <person name="Lv Y."/>
            <person name="Yan W."/>
            <person name="Xiao X."/>
            <person name="Sun B."/>
            <person name="Ma H."/>
        </authorList>
    </citation>
    <scope>NUCLEOTIDE SEQUENCE [LARGE SCALE GENOMIC DNA]</scope>
    <source>
        <strain evidence="5">Bin2_2</strain>
    </source>
</reference>
<evidence type="ECO:0000256" key="2">
    <source>
        <dbReference type="ARBA" id="ARBA00023125"/>
    </source>
</evidence>
<dbReference type="Proteomes" id="UP000483432">
    <property type="component" value="Unassembled WGS sequence"/>
</dbReference>
<evidence type="ECO:0000313" key="5">
    <source>
        <dbReference type="EMBL" id="NDP49505.1"/>
    </source>
</evidence>
<dbReference type="PANTHER" id="PTHR44688">
    <property type="entry name" value="DNA-BINDING TRANSCRIPTIONAL ACTIVATOR DEVR_DOSR"/>
    <property type="match status" value="1"/>
</dbReference>
<dbReference type="EMBL" id="JAAFGW010000289">
    <property type="protein sequence ID" value="NDP49505.1"/>
    <property type="molecule type" value="Genomic_DNA"/>
</dbReference>
<keyword evidence="1" id="KW-0805">Transcription regulation</keyword>
<sequence length="259" mass="28597">MATLADNTALIELLESLDLISTGDQLIAWANTDLQSTFPHGAFIFGMARVHSTGVAPVKLFASNFPVDYLRTLKQPDGLISSPVIKNWLASSEVQLLDSEGPVGMKVDKAWLEHFKASGLQNIAAHGAYDLSRQYASYFSFHQIPRPLGEGHRRLLKILIPHMHAALLRILHKIKANARAIRTDKTLTPRELEVLTWVCDGKTSAEIASILGIARSTVRNQIQSTLVKLRVNTRSQAVAKAIKKGLVVNRQPDSQFSVF</sequence>
<organism evidence="5 6">
    <name type="scientific">Sulfuriferula multivorans</name>
    <dbReference type="NCBI Taxonomy" id="1559896"/>
    <lineage>
        <taxon>Bacteria</taxon>
        <taxon>Pseudomonadati</taxon>
        <taxon>Pseudomonadota</taxon>
        <taxon>Betaproteobacteria</taxon>
        <taxon>Nitrosomonadales</taxon>
        <taxon>Sulfuricellaceae</taxon>
        <taxon>Sulfuriferula</taxon>
    </lineage>
</organism>
<dbReference type="PRINTS" id="PR00038">
    <property type="entry name" value="HTHLUXR"/>
</dbReference>
<dbReference type="PROSITE" id="PS50043">
    <property type="entry name" value="HTH_LUXR_2"/>
    <property type="match status" value="1"/>
</dbReference>
<evidence type="ECO:0000259" key="4">
    <source>
        <dbReference type="PROSITE" id="PS50043"/>
    </source>
</evidence>
<name>A0A7C9TC60_9PROT</name>
<evidence type="ECO:0000256" key="3">
    <source>
        <dbReference type="ARBA" id="ARBA00023163"/>
    </source>
</evidence>
<protein>
    <recommendedName>
        <fullName evidence="4">HTH luxR-type domain-containing protein</fullName>
    </recommendedName>
</protein>
<dbReference type="Pfam" id="PF00196">
    <property type="entry name" value="GerE"/>
    <property type="match status" value="1"/>
</dbReference>
<dbReference type="AlphaFoldDB" id="A0A7C9TC60"/>
<dbReference type="SMART" id="SM00421">
    <property type="entry name" value="HTH_LUXR"/>
    <property type="match status" value="1"/>
</dbReference>
<evidence type="ECO:0000313" key="6">
    <source>
        <dbReference type="Proteomes" id="UP000483432"/>
    </source>
</evidence>
<accession>A0A7C9TC60</accession>
<keyword evidence="2" id="KW-0238">DNA-binding</keyword>
<gene>
    <name evidence="5" type="ORF">GZ085_14175</name>
</gene>
<dbReference type="Gene3D" id="3.30.450.80">
    <property type="entry name" value="Transcription factor LuxR-like, autoinducer-binding domain"/>
    <property type="match status" value="1"/>
</dbReference>
<dbReference type="InterPro" id="IPR036388">
    <property type="entry name" value="WH-like_DNA-bd_sf"/>
</dbReference>
<dbReference type="GO" id="GO:0003677">
    <property type="term" value="F:DNA binding"/>
    <property type="evidence" value="ECO:0007669"/>
    <property type="project" value="UniProtKB-KW"/>
</dbReference>
<dbReference type="PANTHER" id="PTHR44688:SF16">
    <property type="entry name" value="DNA-BINDING TRANSCRIPTIONAL ACTIVATOR DEVR_DOSR"/>
    <property type="match status" value="1"/>
</dbReference>
<dbReference type="SUPFAM" id="SSF46894">
    <property type="entry name" value="C-terminal effector domain of the bipartite response regulators"/>
    <property type="match status" value="1"/>
</dbReference>